<dbReference type="PROSITE" id="PS00028">
    <property type="entry name" value="ZINC_FINGER_C2H2_1"/>
    <property type="match status" value="2"/>
</dbReference>
<feature type="domain" description="C2H2-type" evidence="2">
    <location>
        <begin position="162"/>
        <end position="185"/>
    </location>
</feature>
<feature type="compositionally biased region" description="Polar residues" evidence="1">
    <location>
        <begin position="37"/>
        <end position="46"/>
    </location>
</feature>
<gene>
    <name evidence="3" type="ORF">FA15DRAFT_731736</name>
</gene>
<dbReference type="SMART" id="SM00355">
    <property type="entry name" value="ZnF_C2H2"/>
    <property type="match status" value="2"/>
</dbReference>
<feature type="compositionally biased region" description="Low complexity" evidence="1">
    <location>
        <begin position="384"/>
        <end position="397"/>
    </location>
</feature>
<dbReference type="InterPro" id="IPR039258">
    <property type="entry name" value="ZNF511"/>
</dbReference>
<dbReference type="AlphaFoldDB" id="A0A5C3L9U4"/>
<feature type="region of interest" description="Disordered" evidence="1">
    <location>
        <begin position="362"/>
        <end position="540"/>
    </location>
</feature>
<evidence type="ECO:0000256" key="1">
    <source>
        <dbReference type="SAM" id="MobiDB-lite"/>
    </source>
</evidence>
<feature type="compositionally biased region" description="Polar residues" evidence="1">
    <location>
        <begin position="53"/>
        <end position="68"/>
    </location>
</feature>
<protein>
    <recommendedName>
        <fullName evidence="2">C2H2-type domain-containing protein</fullName>
    </recommendedName>
</protein>
<feature type="compositionally biased region" description="Acidic residues" evidence="1">
    <location>
        <begin position="418"/>
        <end position="431"/>
    </location>
</feature>
<organism evidence="3 4">
    <name type="scientific">Coprinopsis marcescibilis</name>
    <name type="common">Agaric fungus</name>
    <name type="synonym">Psathyrella marcescibilis</name>
    <dbReference type="NCBI Taxonomy" id="230819"/>
    <lineage>
        <taxon>Eukaryota</taxon>
        <taxon>Fungi</taxon>
        <taxon>Dikarya</taxon>
        <taxon>Basidiomycota</taxon>
        <taxon>Agaricomycotina</taxon>
        <taxon>Agaricomycetes</taxon>
        <taxon>Agaricomycetidae</taxon>
        <taxon>Agaricales</taxon>
        <taxon>Agaricineae</taxon>
        <taxon>Psathyrellaceae</taxon>
        <taxon>Coprinopsis</taxon>
    </lineage>
</organism>
<accession>A0A5C3L9U4</accession>
<keyword evidence="4" id="KW-1185">Reference proteome</keyword>
<feature type="compositionally biased region" description="Gly residues" evidence="1">
    <location>
        <begin position="461"/>
        <end position="474"/>
    </location>
</feature>
<feature type="compositionally biased region" description="Acidic residues" evidence="1">
    <location>
        <begin position="266"/>
        <end position="288"/>
    </location>
</feature>
<sequence length="540" mass="57006">MTTTSTQPIFVPASTKRHRTSSHSSESISPETSRNSVPPSKSTRISASPPPDSSQANSDTTNQTTTSHPLICSLPPTCNRRPTPLANSKELESHYAKYHAHVCEQPGCGCVFPEAKLLELHQTENHDPLAALRKERGEKIASAFLCSPWRFPLTTLTPQFACHLPSCTSKFATPKGRRLHLITAHGYPKEYFFAVTNKGVGGLLKKWGEGASLIRGHWKARDDTDADPPPDGASQPGIKRKTTKRNSTKDSMQVDTHTYRDRDAESMDVDNSDDSDNDSDSEDQDQEQSESHQQQQQPRSQPPLRKPTVQAAFDPEATPRRPAHPSLPPTNVSPTKTSPSATSGTALGSADALASSFSSLSLVPPSVRFGRGGKNAGFASYARNTSSSHPHSTSNTTPQPPREPDPADPSDSSTNESMDLDQDKDQEEDDTSTIAATSPTPGTHKNQRSPPRARPQRGGVIVRGGGRGGRGGGRIVPDGASTRGKAAARAVSAGLAASAVANPGAGEGAGGGASSERGAARGRGRGAPRGGRGRGGRGGA</sequence>
<evidence type="ECO:0000313" key="4">
    <source>
        <dbReference type="Proteomes" id="UP000307440"/>
    </source>
</evidence>
<reference evidence="3 4" key="1">
    <citation type="journal article" date="2019" name="Nat. Ecol. Evol.">
        <title>Megaphylogeny resolves global patterns of mushroom evolution.</title>
        <authorList>
            <person name="Varga T."/>
            <person name="Krizsan K."/>
            <person name="Foldi C."/>
            <person name="Dima B."/>
            <person name="Sanchez-Garcia M."/>
            <person name="Sanchez-Ramirez S."/>
            <person name="Szollosi G.J."/>
            <person name="Szarkandi J.G."/>
            <person name="Papp V."/>
            <person name="Albert L."/>
            <person name="Andreopoulos W."/>
            <person name="Angelini C."/>
            <person name="Antonin V."/>
            <person name="Barry K.W."/>
            <person name="Bougher N.L."/>
            <person name="Buchanan P."/>
            <person name="Buyck B."/>
            <person name="Bense V."/>
            <person name="Catcheside P."/>
            <person name="Chovatia M."/>
            <person name="Cooper J."/>
            <person name="Damon W."/>
            <person name="Desjardin D."/>
            <person name="Finy P."/>
            <person name="Geml J."/>
            <person name="Haridas S."/>
            <person name="Hughes K."/>
            <person name="Justo A."/>
            <person name="Karasinski D."/>
            <person name="Kautmanova I."/>
            <person name="Kiss B."/>
            <person name="Kocsube S."/>
            <person name="Kotiranta H."/>
            <person name="LaButti K.M."/>
            <person name="Lechner B.E."/>
            <person name="Liimatainen K."/>
            <person name="Lipzen A."/>
            <person name="Lukacs Z."/>
            <person name="Mihaltcheva S."/>
            <person name="Morgado L.N."/>
            <person name="Niskanen T."/>
            <person name="Noordeloos M.E."/>
            <person name="Ohm R.A."/>
            <person name="Ortiz-Santana B."/>
            <person name="Ovrebo C."/>
            <person name="Racz N."/>
            <person name="Riley R."/>
            <person name="Savchenko A."/>
            <person name="Shiryaev A."/>
            <person name="Soop K."/>
            <person name="Spirin V."/>
            <person name="Szebenyi C."/>
            <person name="Tomsovsky M."/>
            <person name="Tulloss R.E."/>
            <person name="Uehling J."/>
            <person name="Grigoriev I.V."/>
            <person name="Vagvolgyi C."/>
            <person name="Papp T."/>
            <person name="Martin F.M."/>
            <person name="Miettinen O."/>
            <person name="Hibbett D.S."/>
            <person name="Nagy L.G."/>
        </authorList>
    </citation>
    <scope>NUCLEOTIDE SEQUENCE [LARGE SCALE GENOMIC DNA]</scope>
    <source>
        <strain evidence="3 4">CBS 121175</strain>
    </source>
</reference>
<evidence type="ECO:0000259" key="2">
    <source>
        <dbReference type="PROSITE" id="PS00028"/>
    </source>
</evidence>
<proteinExistence type="predicted"/>
<evidence type="ECO:0000313" key="3">
    <source>
        <dbReference type="EMBL" id="TFK29607.1"/>
    </source>
</evidence>
<feature type="compositionally biased region" description="Basic residues" evidence="1">
    <location>
        <begin position="520"/>
        <end position="540"/>
    </location>
</feature>
<feature type="compositionally biased region" description="Polar residues" evidence="1">
    <location>
        <begin position="329"/>
        <end position="342"/>
    </location>
</feature>
<dbReference type="PANTHER" id="PTHR21354">
    <property type="entry name" value="ZINC FINGER PROTEIN 511"/>
    <property type="match status" value="1"/>
</dbReference>
<dbReference type="Proteomes" id="UP000307440">
    <property type="component" value="Unassembled WGS sequence"/>
</dbReference>
<dbReference type="EMBL" id="ML210148">
    <property type="protein sequence ID" value="TFK29607.1"/>
    <property type="molecule type" value="Genomic_DNA"/>
</dbReference>
<dbReference type="OrthoDB" id="18440at2759"/>
<dbReference type="PANTHER" id="PTHR21354:SF0">
    <property type="entry name" value="ZINC FINGER PROTEIN 511"/>
    <property type="match status" value="1"/>
</dbReference>
<feature type="compositionally biased region" description="Low complexity" evidence="1">
    <location>
        <begin position="483"/>
        <end position="504"/>
    </location>
</feature>
<feature type="compositionally biased region" description="Low complexity" evidence="1">
    <location>
        <begin position="22"/>
        <end position="36"/>
    </location>
</feature>
<feature type="domain" description="C2H2-type" evidence="2">
    <location>
        <begin position="103"/>
        <end position="126"/>
    </location>
</feature>
<feature type="region of interest" description="Disordered" evidence="1">
    <location>
        <begin position="1"/>
        <end position="76"/>
    </location>
</feature>
<dbReference type="InterPro" id="IPR013087">
    <property type="entry name" value="Znf_C2H2_type"/>
</dbReference>
<dbReference type="STRING" id="230819.A0A5C3L9U4"/>
<feature type="compositionally biased region" description="Polar residues" evidence="1">
    <location>
        <begin position="432"/>
        <end position="444"/>
    </location>
</feature>
<name>A0A5C3L9U4_COPMA</name>
<feature type="region of interest" description="Disordered" evidence="1">
    <location>
        <begin position="220"/>
        <end position="347"/>
    </location>
</feature>